<keyword evidence="2 4" id="KW-0238">DNA-binding</keyword>
<evidence type="ECO:0000256" key="5">
    <source>
        <dbReference type="SAM" id="MobiDB-lite"/>
    </source>
</evidence>
<evidence type="ECO:0000256" key="3">
    <source>
        <dbReference type="ARBA" id="ARBA00023163"/>
    </source>
</evidence>
<keyword evidence="1" id="KW-0805">Transcription regulation</keyword>
<dbReference type="Pfam" id="PF00440">
    <property type="entry name" value="TetR_N"/>
    <property type="match status" value="1"/>
</dbReference>
<dbReference type="InterPro" id="IPR050109">
    <property type="entry name" value="HTH-type_TetR-like_transc_reg"/>
</dbReference>
<dbReference type="InterPro" id="IPR036271">
    <property type="entry name" value="Tet_transcr_reg_TetR-rel_C_sf"/>
</dbReference>
<feature type="region of interest" description="Disordered" evidence="5">
    <location>
        <begin position="1"/>
        <end position="23"/>
    </location>
</feature>
<sequence length="202" mass="21670">MAARPAAQTTPTSATGRPMRADARRNRERILAQARDSFTEHGADVLLDDVARRAGVGVATLYRHFPTREALLDAVVREWYAAVLDEAEELAASPELAAALRTFMHSLVDHMSVYRGLVAALVPSMHDQDSALHPSCQVMADATELLLDHARRGGVARADATAAELLQLVSGVAWVCEQAGPSADLDRLLDLTLTGLLAPAAR</sequence>
<organism evidence="7 8">
    <name type="scientific">Kitasatospora viridis</name>
    <dbReference type="NCBI Taxonomy" id="281105"/>
    <lineage>
        <taxon>Bacteria</taxon>
        <taxon>Bacillati</taxon>
        <taxon>Actinomycetota</taxon>
        <taxon>Actinomycetes</taxon>
        <taxon>Kitasatosporales</taxon>
        <taxon>Streptomycetaceae</taxon>
        <taxon>Kitasatospora</taxon>
    </lineage>
</organism>
<dbReference type="InterPro" id="IPR001647">
    <property type="entry name" value="HTH_TetR"/>
</dbReference>
<dbReference type="SUPFAM" id="SSF48498">
    <property type="entry name" value="Tetracyclin repressor-like, C-terminal domain"/>
    <property type="match status" value="1"/>
</dbReference>
<dbReference type="PANTHER" id="PTHR30055">
    <property type="entry name" value="HTH-TYPE TRANSCRIPTIONAL REGULATOR RUTR"/>
    <property type="match status" value="1"/>
</dbReference>
<proteinExistence type="predicted"/>
<dbReference type="InterPro" id="IPR009057">
    <property type="entry name" value="Homeodomain-like_sf"/>
</dbReference>
<keyword evidence="8" id="KW-1185">Reference proteome</keyword>
<dbReference type="AlphaFoldDB" id="A0A561TT57"/>
<dbReference type="Pfam" id="PF21597">
    <property type="entry name" value="TetR_C_43"/>
    <property type="match status" value="1"/>
</dbReference>
<feature type="domain" description="HTH tetR-type" evidence="6">
    <location>
        <begin position="24"/>
        <end position="83"/>
    </location>
</feature>
<reference evidence="7 8" key="1">
    <citation type="submission" date="2019-06" db="EMBL/GenBank/DDBJ databases">
        <title>Sequencing the genomes of 1000 actinobacteria strains.</title>
        <authorList>
            <person name="Klenk H.-P."/>
        </authorList>
    </citation>
    <scope>NUCLEOTIDE SEQUENCE [LARGE SCALE GENOMIC DNA]</scope>
    <source>
        <strain evidence="7 8">DSM 44826</strain>
    </source>
</reference>
<evidence type="ECO:0000313" key="8">
    <source>
        <dbReference type="Proteomes" id="UP000317940"/>
    </source>
</evidence>
<keyword evidence="3" id="KW-0804">Transcription</keyword>
<dbReference type="PROSITE" id="PS50977">
    <property type="entry name" value="HTH_TETR_2"/>
    <property type="match status" value="1"/>
</dbReference>
<evidence type="ECO:0000256" key="4">
    <source>
        <dbReference type="PROSITE-ProRule" id="PRU00335"/>
    </source>
</evidence>
<dbReference type="GO" id="GO:0003700">
    <property type="term" value="F:DNA-binding transcription factor activity"/>
    <property type="evidence" value="ECO:0007669"/>
    <property type="project" value="TreeGrafter"/>
</dbReference>
<dbReference type="RefSeq" id="WP_145909502.1">
    <property type="nucleotide sequence ID" value="NZ_BAAAMZ010000001.1"/>
</dbReference>
<accession>A0A561TT57</accession>
<dbReference type="GO" id="GO:0000976">
    <property type="term" value="F:transcription cis-regulatory region binding"/>
    <property type="evidence" value="ECO:0007669"/>
    <property type="project" value="TreeGrafter"/>
</dbReference>
<gene>
    <name evidence="7" type="ORF">FHX73_13332</name>
</gene>
<dbReference type="PRINTS" id="PR00455">
    <property type="entry name" value="HTHTETR"/>
</dbReference>
<dbReference type="Proteomes" id="UP000317940">
    <property type="component" value="Unassembled WGS sequence"/>
</dbReference>
<evidence type="ECO:0000256" key="2">
    <source>
        <dbReference type="ARBA" id="ARBA00023125"/>
    </source>
</evidence>
<name>A0A561TT57_9ACTN</name>
<dbReference type="Gene3D" id="1.10.357.10">
    <property type="entry name" value="Tetracycline Repressor, domain 2"/>
    <property type="match status" value="1"/>
</dbReference>
<evidence type="ECO:0000256" key="1">
    <source>
        <dbReference type="ARBA" id="ARBA00023015"/>
    </source>
</evidence>
<feature type="DNA-binding region" description="H-T-H motif" evidence="4">
    <location>
        <begin position="46"/>
        <end position="65"/>
    </location>
</feature>
<dbReference type="EMBL" id="VIWT01000003">
    <property type="protein sequence ID" value="TWF90288.1"/>
    <property type="molecule type" value="Genomic_DNA"/>
</dbReference>
<protein>
    <submittedName>
        <fullName evidence="7">TetR family transcriptional regulator</fullName>
    </submittedName>
</protein>
<dbReference type="OrthoDB" id="9795011at2"/>
<dbReference type="PANTHER" id="PTHR30055:SF234">
    <property type="entry name" value="HTH-TYPE TRANSCRIPTIONAL REGULATOR BETI"/>
    <property type="match status" value="1"/>
</dbReference>
<dbReference type="SUPFAM" id="SSF46689">
    <property type="entry name" value="Homeodomain-like"/>
    <property type="match status" value="1"/>
</dbReference>
<evidence type="ECO:0000259" key="6">
    <source>
        <dbReference type="PROSITE" id="PS50977"/>
    </source>
</evidence>
<comment type="caution">
    <text evidence="7">The sequence shown here is derived from an EMBL/GenBank/DDBJ whole genome shotgun (WGS) entry which is preliminary data.</text>
</comment>
<dbReference type="InterPro" id="IPR049445">
    <property type="entry name" value="TetR_SbtR-like_C"/>
</dbReference>
<evidence type="ECO:0000313" key="7">
    <source>
        <dbReference type="EMBL" id="TWF90288.1"/>
    </source>
</evidence>